<dbReference type="AlphaFoldDB" id="A0A8A1MD91"/>
<proteinExistence type="predicted"/>
<evidence type="ECO:0000256" key="1">
    <source>
        <dbReference type="SAM" id="MobiDB-lite"/>
    </source>
</evidence>
<dbReference type="EMBL" id="CP069114">
    <property type="protein sequence ID" value="QSS63835.1"/>
    <property type="molecule type" value="Genomic_DNA"/>
</dbReference>
<evidence type="ECO:0000313" key="2">
    <source>
        <dbReference type="EMBL" id="QSS63835.1"/>
    </source>
</evidence>
<dbReference type="OrthoDB" id="4184373at2759"/>
<feature type="compositionally biased region" description="Pro residues" evidence="1">
    <location>
        <begin position="73"/>
        <end position="83"/>
    </location>
</feature>
<reference evidence="2" key="1">
    <citation type="submission" date="2021-01" db="EMBL/GenBank/DDBJ databases">
        <title>Chromosome-level genome assembly of a human fungal pathogen reveals clustering of transcriptionally co-regulated genes.</title>
        <authorList>
            <person name="Voorhies M."/>
            <person name="Cohen S."/>
            <person name="Shea T.P."/>
            <person name="Petrus S."/>
            <person name="Munoz J.F."/>
            <person name="Poplawski S."/>
            <person name="Goldman W.E."/>
            <person name="Michael T."/>
            <person name="Cuomo C.A."/>
            <person name="Sil A."/>
            <person name="Beyhan S."/>
        </authorList>
    </citation>
    <scope>NUCLEOTIDE SEQUENCE</scope>
    <source>
        <strain evidence="2">WU24</strain>
    </source>
</reference>
<protein>
    <submittedName>
        <fullName evidence="2">Uncharacterized protein</fullName>
    </submittedName>
</protein>
<feature type="region of interest" description="Disordered" evidence="1">
    <location>
        <begin position="1"/>
        <end position="30"/>
    </location>
</feature>
<feature type="region of interest" description="Disordered" evidence="1">
    <location>
        <begin position="52"/>
        <end position="93"/>
    </location>
</feature>
<evidence type="ECO:0000313" key="3">
    <source>
        <dbReference type="Proteomes" id="UP000663671"/>
    </source>
</evidence>
<organism evidence="2 3">
    <name type="scientific">Ajellomyces capsulatus</name>
    <name type="common">Darling's disease fungus</name>
    <name type="synonym">Histoplasma capsulatum</name>
    <dbReference type="NCBI Taxonomy" id="5037"/>
    <lineage>
        <taxon>Eukaryota</taxon>
        <taxon>Fungi</taxon>
        <taxon>Dikarya</taxon>
        <taxon>Ascomycota</taxon>
        <taxon>Pezizomycotina</taxon>
        <taxon>Eurotiomycetes</taxon>
        <taxon>Eurotiomycetidae</taxon>
        <taxon>Onygenales</taxon>
        <taxon>Ajellomycetaceae</taxon>
        <taxon>Histoplasma</taxon>
    </lineage>
</organism>
<dbReference type="Proteomes" id="UP000663671">
    <property type="component" value="Chromosome 1"/>
</dbReference>
<name>A0A8A1MD91_AJECA</name>
<dbReference type="VEuPathDB" id="FungiDB:I7I51_00895"/>
<accession>A0A8A1MD91</accession>
<gene>
    <name evidence="2" type="ORF">I7I51_00895</name>
</gene>
<sequence>MPSRNYPQSTSQGKSTANEPYQNVYIQSGNTDTRGILPRSIVFQPANSATVARPNITGSEQGCQRQLGERRNPLPPTFPPSPNPMSDGFGSNNARQEFVPQAAPHNLDFNCFDSAMEAFACRVVPHGSDFNDVGNVNDEMQLFASQDAVALVSGFENFGSANYEMQQFASQGANLYVSDSTA</sequence>
<feature type="compositionally biased region" description="Polar residues" evidence="1">
    <location>
        <begin position="52"/>
        <end position="64"/>
    </location>
</feature>